<sequence length="418" mass="44066">MATFFLIIIYLAFISLGLPDSLLGAAWPVMRPDFGAPLDTAGMLFMIVAAGTIVSSLASGAVLKRFGTGQVTLVSCIMTAGALLGFSLSPSLFWVILCTIPLGLGAGSVDAGLNNYVAAHYKAHHMSWLHCFWGVGATLGPIIMAGYISGGTSTWRDGYLTVSLIQFALVVILLLTLPLWDRVARSGGGPSAEQPEEAESAPLEADGDGKAARPLRIGGVKLALVSFLFYCGVEATVGLWGSSYLVNEKGLSASLAAQWVSIYYAGITIGRFITGFITFKVSNRTLIRGGQAIALAGAVLLVLPLPAGASLAGFLIIGLGLAPIYPCMLHETPVRFGKKHAQTIMGYQMAVAYTGSTFMPPLLGFVASRTTMGMFPFYVALSALAMLLFSERLNAFLKKRNELKGQAAPASTLHGKEV</sequence>
<keyword evidence="3" id="KW-0813">Transport</keyword>
<dbReference type="OrthoDB" id="9795150at2"/>
<dbReference type="PANTHER" id="PTHR23514:SF3">
    <property type="entry name" value="BYPASS OF STOP CODON PROTEIN 6"/>
    <property type="match status" value="1"/>
</dbReference>
<proteinExistence type="inferred from homology"/>
<comment type="similarity">
    <text evidence="2">Belongs to the major facilitator superfamily.</text>
</comment>
<evidence type="ECO:0000313" key="11">
    <source>
        <dbReference type="Proteomes" id="UP000325218"/>
    </source>
</evidence>
<evidence type="ECO:0000256" key="5">
    <source>
        <dbReference type="ARBA" id="ARBA00022989"/>
    </source>
</evidence>
<dbReference type="PROSITE" id="PS50850">
    <property type="entry name" value="MFS"/>
    <property type="match status" value="1"/>
</dbReference>
<evidence type="ECO:0000256" key="2">
    <source>
        <dbReference type="ARBA" id="ARBA00008335"/>
    </source>
</evidence>
<keyword evidence="5 8" id="KW-1133">Transmembrane helix</keyword>
<evidence type="ECO:0000256" key="3">
    <source>
        <dbReference type="ARBA" id="ARBA00022448"/>
    </source>
</evidence>
<dbReference type="Gene3D" id="1.20.1250.20">
    <property type="entry name" value="MFS general substrate transporter like domains"/>
    <property type="match status" value="1"/>
</dbReference>
<feature type="transmembrane region" description="Helical" evidence="8">
    <location>
        <begin position="40"/>
        <end position="63"/>
    </location>
</feature>
<feature type="transmembrane region" description="Helical" evidence="8">
    <location>
        <begin position="94"/>
        <end position="116"/>
    </location>
</feature>
<keyword evidence="6 8" id="KW-0472">Membrane</keyword>
<feature type="transmembrane region" description="Helical" evidence="8">
    <location>
        <begin position="286"/>
        <end position="305"/>
    </location>
</feature>
<reference evidence="10 11" key="1">
    <citation type="submission" date="2019-08" db="EMBL/GenBank/DDBJ databases">
        <title>Genome sequencing of Paenibacillus faecis DSM 23593(T).</title>
        <authorList>
            <person name="Kook J.-K."/>
            <person name="Park S.-N."/>
            <person name="Lim Y.K."/>
        </authorList>
    </citation>
    <scope>NUCLEOTIDE SEQUENCE [LARGE SCALE GENOMIC DNA]</scope>
    <source>
        <strain evidence="10 11">DSM 23593</strain>
    </source>
</reference>
<dbReference type="InterPro" id="IPR036259">
    <property type="entry name" value="MFS_trans_sf"/>
</dbReference>
<dbReference type="GO" id="GO:0022857">
    <property type="term" value="F:transmembrane transporter activity"/>
    <property type="evidence" value="ECO:0007669"/>
    <property type="project" value="InterPro"/>
</dbReference>
<evidence type="ECO:0000256" key="7">
    <source>
        <dbReference type="SAM" id="MobiDB-lite"/>
    </source>
</evidence>
<dbReference type="SUPFAM" id="SSF103473">
    <property type="entry name" value="MFS general substrate transporter"/>
    <property type="match status" value="1"/>
</dbReference>
<comment type="subcellular location">
    <subcellularLocation>
        <location evidence="1">Cell membrane</location>
        <topology evidence="1">Multi-pass membrane protein</topology>
    </subcellularLocation>
</comment>
<feature type="transmembrane region" description="Helical" evidence="8">
    <location>
        <begin position="350"/>
        <end position="367"/>
    </location>
</feature>
<evidence type="ECO:0000313" key="10">
    <source>
        <dbReference type="EMBL" id="TYA12174.1"/>
    </source>
</evidence>
<comment type="caution">
    <text evidence="10">The sequence shown here is derived from an EMBL/GenBank/DDBJ whole genome shotgun (WGS) entry which is preliminary data.</text>
</comment>
<feature type="transmembrane region" description="Helical" evidence="8">
    <location>
        <begin position="160"/>
        <end position="180"/>
    </location>
</feature>
<dbReference type="EMBL" id="VSDO01000003">
    <property type="protein sequence ID" value="TYA12174.1"/>
    <property type="molecule type" value="Genomic_DNA"/>
</dbReference>
<dbReference type="InterPro" id="IPR051788">
    <property type="entry name" value="MFS_Transporter"/>
</dbReference>
<evidence type="ECO:0000259" key="9">
    <source>
        <dbReference type="PROSITE" id="PS50850"/>
    </source>
</evidence>
<gene>
    <name evidence="10" type="ORF">FRY98_15780</name>
</gene>
<dbReference type="InterPro" id="IPR011701">
    <property type="entry name" value="MFS"/>
</dbReference>
<dbReference type="AlphaFoldDB" id="A0A5D0CS76"/>
<protein>
    <submittedName>
        <fullName evidence="10">MFS transporter</fullName>
    </submittedName>
</protein>
<feature type="domain" description="Major facilitator superfamily (MFS) profile" evidence="9">
    <location>
        <begin position="5"/>
        <end position="394"/>
    </location>
</feature>
<dbReference type="RefSeq" id="WP_148453636.1">
    <property type="nucleotide sequence ID" value="NZ_VSDO01000003.1"/>
</dbReference>
<dbReference type="Proteomes" id="UP000325218">
    <property type="component" value="Unassembled WGS sequence"/>
</dbReference>
<evidence type="ECO:0000256" key="1">
    <source>
        <dbReference type="ARBA" id="ARBA00004651"/>
    </source>
</evidence>
<dbReference type="Pfam" id="PF07690">
    <property type="entry name" value="MFS_1"/>
    <property type="match status" value="1"/>
</dbReference>
<name>A0A5D0CS76_9BACL</name>
<organism evidence="10 11">
    <name type="scientific">Paenibacillus faecis</name>
    <dbReference type="NCBI Taxonomy" id="862114"/>
    <lineage>
        <taxon>Bacteria</taxon>
        <taxon>Bacillati</taxon>
        <taxon>Bacillota</taxon>
        <taxon>Bacilli</taxon>
        <taxon>Bacillales</taxon>
        <taxon>Paenibacillaceae</taxon>
        <taxon>Paenibacillus</taxon>
    </lineage>
</organism>
<feature type="region of interest" description="Disordered" evidence="7">
    <location>
        <begin position="188"/>
        <end position="209"/>
    </location>
</feature>
<keyword evidence="4 8" id="KW-0812">Transmembrane</keyword>
<feature type="transmembrane region" description="Helical" evidence="8">
    <location>
        <begin position="261"/>
        <end position="279"/>
    </location>
</feature>
<dbReference type="PANTHER" id="PTHR23514">
    <property type="entry name" value="BYPASS OF STOP CODON PROTEIN 6"/>
    <property type="match status" value="1"/>
</dbReference>
<feature type="transmembrane region" description="Helical" evidence="8">
    <location>
        <begin position="222"/>
        <end position="241"/>
    </location>
</feature>
<feature type="transmembrane region" description="Helical" evidence="8">
    <location>
        <begin position="373"/>
        <end position="390"/>
    </location>
</feature>
<accession>A0A5D0CS76</accession>
<dbReference type="InterPro" id="IPR020846">
    <property type="entry name" value="MFS_dom"/>
</dbReference>
<evidence type="ECO:0000256" key="4">
    <source>
        <dbReference type="ARBA" id="ARBA00022692"/>
    </source>
</evidence>
<feature type="transmembrane region" description="Helical" evidence="8">
    <location>
        <begin position="70"/>
        <end position="88"/>
    </location>
</feature>
<evidence type="ECO:0000256" key="8">
    <source>
        <dbReference type="SAM" id="Phobius"/>
    </source>
</evidence>
<evidence type="ECO:0000256" key="6">
    <source>
        <dbReference type="ARBA" id="ARBA00023136"/>
    </source>
</evidence>
<keyword evidence="11" id="KW-1185">Reference proteome</keyword>
<dbReference type="GO" id="GO:0005886">
    <property type="term" value="C:plasma membrane"/>
    <property type="evidence" value="ECO:0007669"/>
    <property type="project" value="UniProtKB-SubCell"/>
</dbReference>
<feature type="transmembrane region" description="Helical" evidence="8">
    <location>
        <begin position="128"/>
        <end position="148"/>
    </location>
</feature>